<keyword evidence="5" id="KW-0206">Cytoskeleton</keyword>
<feature type="domain" description="Gamma tubulin complex component C-terminal" evidence="6">
    <location>
        <begin position="25"/>
        <end position="164"/>
    </location>
</feature>
<keyword evidence="8" id="KW-1185">Reference proteome</keyword>
<dbReference type="eggNOG" id="ENOG502SDQC">
    <property type="taxonomic scope" value="Eukaryota"/>
</dbReference>
<evidence type="ECO:0000313" key="7">
    <source>
        <dbReference type="EnsemblProtists" id="HpaP800399"/>
    </source>
</evidence>
<dbReference type="STRING" id="559515.M4B2A1"/>
<accession>M4B2A1</accession>
<dbReference type="Gene3D" id="1.20.120.1900">
    <property type="entry name" value="Gamma-tubulin complex, C-terminal domain"/>
    <property type="match status" value="1"/>
</dbReference>
<proteinExistence type="inferred from homology"/>
<dbReference type="InterPro" id="IPR040457">
    <property type="entry name" value="GCP_C"/>
</dbReference>
<sequence length="176" mass="21058">MQQLLLRIADMLHYTKSLLNYLTSQMNATHEEYLDYLLNRFFLLDKHASVIRYILTTFNHILRFVGHAEEFVCAVDRNVHAYFPSGRNEDLDKLEPTIRIREASRVRILDHPDFRILYSEMMRCSSEFKRQSHILVVMLTAMQKHGASPHVNEIVTQLNYNYFYHQQEQSRKQSRH</sequence>
<dbReference type="InParanoid" id="M4B2A1"/>
<protein>
    <recommendedName>
        <fullName evidence="6">Gamma tubulin complex component C-terminal domain-containing protein</fullName>
    </recommendedName>
</protein>
<dbReference type="EMBL" id="JH597777">
    <property type="status" value="NOT_ANNOTATED_CDS"/>
    <property type="molecule type" value="Genomic_DNA"/>
</dbReference>
<evidence type="ECO:0000313" key="8">
    <source>
        <dbReference type="Proteomes" id="UP000011713"/>
    </source>
</evidence>
<dbReference type="AlphaFoldDB" id="M4B2A1"/>
<reference evidence="7" key="2">
    <citation type="submission" date="2015-06" db="UniProtKB">
        <authorList>
            <consortium name="EnsemblProtists"/>
        </authorList>
    </citation>
    <scope>IDENTIFICATION</scope>
    <source>
        <strain evidence="7">Emoy2</strain>
    </source>
</reference>
<evidence type="ECO:0000256" key="4">
    <source>
        <dbReference type="ARBA" id="ARBA00022701"/>
    </source>
</evidence>
<evidence type="ECO:0000259" key="6">
    <source>
        <dbReference type="Pfam" id="PF04130"/>
    </source>
</evidence>
<keyword evidence="3" id="KW-0963">Cytoplasm</keyword>
<comment type="subcellular location">
    <subcellularLocation>
        <location evidence="1">Cytoplasm</location>
        <location evidence="1">Cytoskeleton</location>
    </subcellularLocation>
</comment>
<name>M4B2A1_HYAAE</name>
<evidence type="ECO:0000256" key="3">
    <source>
        <dbReference type="ARBA" id="ARBA00022490"/>
    </source>
</evidence>
<reference evidence="8" key="1">
    <citation type="journal article" date="2010" name="Science">
        <title>Signatures of adaptation to obligate biotrophy in the Hyaloperonospora arabidopsidis genome.</title>
        <authorList>
            <person name="Baxter L."/>
            <person name="Tripathy S."/>
            <person name="Ishaque N."/>
            <person name="Boot N."/>
            <person name="Cabral A."/>
            <person name="Kemen E."/>
            <person name="Thines M."/>
            <person name="Ah-Fong A."/>
            <person name="Anderson R."/>
            <person name="Badejoko W."/>
            <person name="Bittner-Eddy P."/>
            <person name="Boore J.L."/>
            <person name="Chibucos M.C."/>
            <person name="Coates M."/>
            <person name="Dehal P."/>
            <person name="Delehaunty K."/>
            <person name="Dong S."/>
            <person name="Downton P."/>
            <person name="Dumas B."/>
            <person name="Fabro G."/>
            <person name="Fronick C."/>
            <person name="Fuerstenberg S.I."/>
            <person name="Fulton L."/>
            <person name="Gaulin E."/>
            <person name="Govers F."/>
            <person name="Hughes L."/>
            <person name="Humphray S."/>
            <person name="Jiang R.H."/>
            <person name="Judelson H."/>
            <person name="Kamoun S."/>
            <person name="Kyung K."/>
            <person name="Meijer H."/>
            <person name="Minx P."/>
            <person name="Morris P."/>
            <person name="Nelson J."/>
            <person name="Phuntumart V."/>
            <person name="Qutob D."/>
            <person name="Rehmany A."/>
            <person name="Rougon-Cardoso A."/>
            <person name="Ryden P."/>
            <person name="Torto-Alalibo T."/>
            <person name="Studholme D."/>
            <person name="Wang Y."/>
            <person name="Win J."/>
            <person name="Wood J."/>
            <person name="Clifton S.W."/>
            <person name="Rogers J."/>
            <person name="Van den Ackerveken G."/>
            <person name="Jones J.D."/>
            <person name="McDowell J.M."/>
            <person name="Beynon J."/>
            <person name="Tyler B.M."/>
        </authorList>
    </citation>
    <scope>NUCLEOTIDE SEQUENCE [LARGE SCALE GENOMIC DNA]</scope>
    <source>
        <strain evidence="8">Emoy2</strain>
    </source>
</reference>
<dbReference type="OMA" id="QIANGRW"/>
<organism evidence="7 8">
    <name type="scientific">Hyaloperonospora arabidopsidis (strain Emoy2)</name>
    <name type="common">Downy mildew agent</name>
    <name type="synonym">Peronospora arabidopsidis</name>
    <dbReference type="NCBI Taxonomy" id="559515"/>
    <lineage>
        <taxon>Eukaryota</taxon>
        <taxon>Sar</taxon>
        <taxon>Stramenopiles</taxon>
        <taxon>Oomycota</taxon>
        <taxon>Peronosporomycetes</taxon>
        <taxon>Peronosporales</taxon>
        <taxon>Peronosporaceae</taxon>
        <taxon>Hyaloperonospora</taxon>
    </lineage>
</organism>
<dbReference type="GO" id="GO:0043015">
    <property type="term" value="F:gamma-tubulin binding"/>
    <property type="evidence" value="ECO:0007669"/>
    <property type="project" value="InterPro"/>
</dbReference>
<keyword evidence="4" id="KW-0493">Microtubule</keyword>
<dbReference type="GO" id="GO:0005874">
    <property type="term" value="C:microtubule"/>
    <property type="evidence" value="ECO:0007669"/>
    <property type="project" value="UniProtKB-KW"/>
</dbReference>
<dbReference type="Proteomes" id="UP000011713">
    <property type="component" value="Unassembled WGS sequence"/>
</dbReference>
<dbReference type="Pfam" id="PF04130">
    <property type="entry name" value="GCP_C_terminal"/>
    <property type="match status" value="1"/>
</dbReference>
<dbReference type="HOGENOM" id="CLU_1528062_0_0_1"/>
<dbReference type="VEuPathDB" id="FungiDB:HpaG800399"/>
<evidence type="ECO:0000256" key="2">
    <source>
        <dbReference type="ARBA" id="ARBA00010337"/>
    </source>
</evidence>
<dbReference type="InterPro" id="IPR042241">
    <property type="entry name" value="GCP_C_sf"/>
</dbReference>
<evidence type="ECO:0000256" key="5">
    <source>
        <dbReference type="ARBA" id="ARBA00023212"/>
    </source>
</evidence>
<comment type="similarity">
    <text evidence="2">Belongs to the TUBGCP family.</text>
</comment>
<dbReference type="EnsemblProtists" id="HpaT800399">
    <property type="protein sequence ID" value="HpaP800399"/>
    <property type="gene ID" value="HpaG800399"/>
</dbReference>
<evidence type="ECO:0000256" key="1">
    <source>
        <dbReference type="ARBA" id="ARBA00004245"/>
    </source>
</evidence>